<evidence type="ECO:0000256" key="2">
    <source>
        <dbReference type="ARBA" id="ARBA00010790"/>
    </source>
</evidence>
<name>A0A372JIW0_9ACTN</name>
<dbReference type="GO" id="GO:0008812">
    <property type="term" value="F:choline dehydrogenase activity"/>
    <property type="evidence" value="ECO:0007669"/>
    <property type="project" value="TreeGrafter"/>
</dbReference>
<feature type="binding site" evidence="5">
    <location>
        <position position="247"/>
    </location>
    <ligand>
        <name>FAD</name>
        <dbReference type="ChEBI" id="CHEBI:57692"/>
    </ligand>
</feature>
<evidence type="ECO:0000313" key="8">
    <source>
        <dbReference type="EMBL" id="RFU39900.1"/>
    </source>
</evidence>
<dbReference type="InterPro" id="IPR000172">
    <property type="entry name" value="GMC_OxRdtase_N"/>
</dbReference>
<comment type="cofactor">
    <cofactor evidence="1 5">
        <name>FAD</name>
        <dbReference type="ChEBI" id="CHEBI:57692"/>
    </cofactor>
</comment>
<comment type="caution">
    <text evidence="8">The sequence shown here is derived from an EMBL/GenBank/DDBJ whole genome shotgun (WGS) entry which is preliminary data.</text>
</comment>
<dbReference type="PANTHER" id="PTHR11552:SF147">
    <property type="entry name" value="CHOLINE DEHYDROGENASE, MITOCHONDRIAL"/>
    <property type="match status" value="1"/>
</dbReference>
<dbReference type="Gene3D" id="3.50.50.60">
    <property type="entry name" value="FAD/NAD(P)-binding domain"/>
    <property type="match status" value="1"/>
</dbReference>
<reference evidence="8 9" key="1">
    <citation type="submission" date="2018-08" db="EMBL/GenBank/DDBJ databases">
        <title>Actinomadura jelena sp. nov., a novel Actinomycete isolated from soil in Chad.</title>
        <authorList>
            <person name="Shi L."/>
        </authorList>
    </citation>
    <scope>NUCLEOTIDE SEQUENCE [LARGE SCALE GENOMIC DNA]</scope>
    <source>
        <strain evidence="8 9">NEAU-G17</strain>
    </source>
</reference>
<dbReference type="InterPro" id="IPR012132">
    <property type="entry name" value="GMC_OxRdtase"/>
</dbReference>
<evidence type="ECO:0000256" key="5">
    <source>
        <dbReference type="PIRSR" id="PIRSR000137-2"/>
    </source>
</evidence>
<dbReference type="GO" id="GO:0019285">
    <property type="term" value="P:glycine betaine biosynthetic process from choline"/>
    <property type="evidence" value="ECO:0007669"/>
    <property type="project" value="TreeGrafter"/>
</dbReference>
<dbReference type="PIRSF" id="PIRSF000137">
    <property type="entry name" value="Alcohol_oxidase"/>
    <property type="match status" value="1"/>
</dbReference>
<dbReference type="InterPro" id="IPR007867">
    <property type="entry name" value="GMC_OxRtase_C"/>
</dbReference>
<feature type="domain" description="Glucose-methanol-choline oxidoreductase N-terminal" evidence="7">
    <location>
        <begin position="282"/>
        <end position="296"/>
    </location>
</feature>
<dbReference type="Gene3D" id="3.30.560.10">
    <property type="entry name" value="Glucose Oxidase, domain 3"/>
    <property type="match status" value="1"/>
</dbReference>
<keyword evidence="9" id="KW-1185">Reference proteome</keyword>
<sequence length="560" mass="60200">MRRAYPAGCPVWFCRYSLTLPARNRCAEAALTYDHIIVGAGSAGCVLAHRLTEDPGTRVLLLEAGPPDDALEIHIPAAVAALIKGPFDWDYSTVPQEHAAGRSVYWPRGRTLGGSSSTNAMIYIRGHRYDYDTWRDSHGCAGWGYADLLPYFRRAEDQARGESEYHGVGGPLHVEDRRYTHPLSRAWVRSARAAGLPENRDFNGADPDGVGSYQVTHKRGRRWSTATGYLRPVRERPNLTVVTDALVTRVVIEDGRAVGVTYEARGETVTARAEGEVVLSGGAVNSPQLLMLSGIGPADHLREHGIDVVVDAPVGQGLQDHPFVNVMFAVPRVKSLFELPSPRTFAQWRAFGRGPYASNVAEVGGFTRTVDGLPAPDLQYHVLPTPFVNQGLTESSQRLLSVFATAVAVESRGALTLRSASPYAKPLIDPAYLSAKADLDILVAGVRQAREIAATGPLASLVAGEYAPGEQAASDEDVEAFVRREVATLFHPTSTCAMGGDESSVCDPELRVRGVAGLRVVDASVMPSVPRGNTNAPTIAIAERAADLIRGREPLAAASV</sequence>
<evidence type="ECO:0000313" key="9">
    <source>
        <dbReference type="Proteomes" id="UP000261811"/>
    </source>
</evidence>
<dbReference type="PANTHER" id="PTHR11552">
    <property type="entry name" value="GLUCOSE-METHANOL-CHOLINE GMC OXIDOREDUCTASE"/>
    <property type="match status" value="1"/>
</dbReference>
<dbReference type="Pfam" id="PF05199">
    <property type="entry name" value="GMC_oxred_C"/>
    <property type="match status" value="1"/>
</dbReference>
<dbReference type="EMBL" id="QURH01000317">
    <property type="protein sequence ID" value="RFU39900.1"/>
    <property type="molecule type" value="Genomic_DNA"/>
</dbReference>
<accession>A0A372JIW0</accession>
<evidence type="ECO:0000256" key="4">
    <source>
        <dbReference type="ARBA" id="ARBA00022827"/>
    </source>
</evidence>
<dbReference type="Proteomes" id="UP000261811">
    <property type="component" value="Unassembled WGS sequence"/>
</dbReference>
<dbReference type="SUPFAM" id="SSF51905">
    <property type="entry name" value="FAD/NAD(P)-binding domain"/>
    <property type="match status" value="1"/>
</dbReference>
<keyword evidence="4 5" id="KW-0274">FAD</keyword>
<evidence type="ECO:0000259" key="7">
    <source>
        <dbReference type="PROSITE" id="PS00624"/>
    </source>
</evidence>
<dbReference type="PROSITE" id="PS00624">
    <property type="entry name" value="GMC_OXRED_2"/>
    <property type="match status" value="1"/>
</dbReference>
<evidence type="ECO:0000256" key="3">
    <source>
        <dbReference type="ARBA" id="ARBA00022630"/>
    </source>
</evidence>
<dbReference type="Pfam" id="PF00732">
    <property type="entry name" value="GMC_oxred_N"/>
    <property type="match status" value="1"/>
</dbReference>
<dbReference type="SUPFAM" id="SSF54373">
    <property type="entry name" value="FAD-linked reductases, C-terminal domain"/>
    <property type="match status" value="1"/>
</dbReference>
<proteinExistence type="inferred from homology"/>
<dbReference type="InterPro" id="IPR036188">
    <property type="entry name" value="FAD/NAD-bd_sf"/>
</dbReference>
<protein>
    <submittedName>
        <fullName evidence="8">Choline dehydrogenase</fullName>
    </submittedName>
</protein>
<dbReference type="GO" id="GO:0016020">
    <property type="term" value="C:membrane"/>
    <property type="evidence" value="ECO:0007669"/>
    <property type="project" value="TreeGrafter"/>
</dbReference>
<feature type="region of interest" description="Disordered" evidence="6">
    <location>
        <begin position="198"/>
        <end position="217"/>
    </location>
</feature>
<dbReference type="GO" id="GO:0050660">
    <property type="term" value="F:flavin adenine dinucleotide binding"/>
    <property type="evidence" value="ECO:0007669"/>
    <property type="project" value="InterPro"/>
</dbReference>
<dbReference type="AlphaFoldDB" id="A0A372JIW0"/>
<organism evidence="8 9">
    <name type="scientific">Actinomadura logoneensis</name>
    <dbReference type="NCBI Taxonomy" id="2293572"/>
    <lineage>
        <taxon>Bacteria</taxon>
        <taxon>Bacillati</taxon>
        <taxon>Actinomycetota</taxon>
        <taxon>Actinomycetes</taxon>
        <taxon>Streptosporangiales</taxon>
        <taxon>Thermomonosporaceae</taxon>
        <taxon>Actinomadura</taxon>
    </lineage>
</organism>
<gene>
    <name evidence="8" type="ORF">DZF91_20025</name>
</gene>
<keyword evidence="3" id="KW-0285">Flavoprotein</keyword>
<dbReference type="OrthoDB" id="9785276at2"/>
<evidence type="ECO:0000256" key="1">
    <source>
        <dbReference type="ARBA" id="ARBA00001974"/>
    </source>
</evidence>
<evidence type="ECO:0000256" key="6">
    <source>
        <dbReference type="SAM" id="MobiDB-lite"/>
    </source>
</evidence>
<comment type="similarity">
    <text evidence="2">Belongs to the GMC oxidoreductase family.</text>
</comment>